<proteinExistence type="inferred from homology"/>
<keyword evidence="5 7" id="KW-1133">Transmembrane helix</keyword>
<gene>
    <name evidence="9" type="ORF">D3H65_10760</name>
</gene>
<dbReference type="PANTHER" id="PTHR30576">
    <property type="entry name" value="COLANIC BIOSYNTHESIS UDP-GLUCOSE LIPID CARRIER TRANSFERASE"/>
    <property type="match status" value="1"/>
</dbReference>
<dbReference type="Pfam" id="PF02397">
    <property type="entry name" value="Bac_transf"/>
    <property type="match status" value="1"/>
</dbReference>
<dbReference type="EMBL" id="CP032157">
    <property type="protein sequence ID" value="AXY74428.1"/>
    <property type="molecule type" value="Genomic_DNA"/>
</dbReference>
<evidence type="ECO:0000259" key="8">
    <source>
        <dbReference type="Pfam" id="PF02397"/>
    </source>
</evidence>
<dbReference type="KEGG" id="pseg:D3H65_10760"/>
<evidence type="ECO:0000256" key="6">
    <source>
        <dbReference type="ARBA" id="ARBA00023136"/>
    </source>
</evidence>
<evidence type="ECO:0000256" key="4">
    <source>
        <dbReference type="ARBA" id="ARBA00022692"/>
    </source>
</evidence>
<feature type="transmembrane region" description="Helical" evidence="7">
    <location>
        <begin position="9"/>
        <end position="29"/>
    </location>
</feature>
<dbReference type="GO" id="GO:0016020">
    <property type="term" value="C:membrane"/>
    <property type="evidence" value="ECO:0007669"/>
    <property type="project" value="UniProtKB-SubCell"/>
</dbReference>
<evidence type="ECO:0000256" key="3">
    <source>
        <dbReference type="ARBA" id="ARBA00022679"/>
    </source>
</evidence>
<dbReference type="Pfam" id="PF13727">
    <property type="entry name" value="CoA_binding_3"/>
    <property type="match status" value="1"/>
</dbReference>
<dbReference type="RefSeq" id="WP_119050315.1">
    <property type="nucleotide sequence ID" value="NZ_CP032157.1"/>
</dbReference>
<reference evidence="9 10" key="1">
    <citation type="submission" date="2018-09" db="EMBL/GenBank/DDBJ databases">
        <title>Genome sequencing of strain 6GH32-13.</title>
        <authorList>
            <person name="Weon H.-Y."/>
            <person name="Heo J."/>
            <person name="Kwon S.-W."/>
        </authorList>
    </citation>
    <scope>NUCLEOTIDE SEQUENCE [LARGE SCALE GENOMIC DNA]</scope>
    <source>
        <strain evidence="9 10">5GH32-13</strain>
    </source>
</reference>
<feature type="transmembrane region" description="Helical" evidence="7">
    <location>
        <begin position="274"/>
        <end position="297"/>
    </location>
</feature>
<dbReference type="Gene3D" id="3.40.50.720">
    <property type="entry name" value="NAD(P)-binding Rossmann-like Domain"/>
    <property type="match status" value="1"/>
</dbReference>
<dbReference type="Proteomes" id="UP000263900">
    <property type="component" value="Chromosome"/>
</dbReference>
<evidence type="ECO:0000313" key="9">
    <source>
        <dbReference type="EMBL" id="AXY74428.1"/>
    </source>
</evidence>
<name>A0A3B7MJR9_9BACT</name>
<evidence type="ECO:0000313" key="10">
    <source>
        <dbReference type="Proteomes" id="UP000263900"/>
    </source>
</evidence>
<feature type="transmembrane region" description="Helical" evidence="7">
    <location>
        <begin position="104"/>
        <end position="127"/>
    </location>
</feature>
<dbReference type="GO" id="GO:0089702">
    <property type="term" value="F:undecaprenyl-phosphate glucose phosphotransferase activity"/>
    <property type="evidence" value="ECO:0007669"/>
    <property type="project" value="UniProtKB-EC"/>
</dbReference>
<feature type="transmembrane region" description="Helical" evidence="7">
    <location>
        <begin position="81"/>
        <end position="98"/>
    </location>
</feature>
<feature type="transmembrane region" description="Helical" evidence="7">
    <location>
        <begin position="41"/>
        <end position="60"/>
    </location>
</feature>
<keyword evidence="10" id="KW-1185">Reference proteome</keyword>
<dbReference type="InterPro" id="IPR017475">
    <property type="entry name" value="EPS_sugar_tfrase"/>
</dbReference>
<dbReference type="InterPro" id="IPR036291">
    <property type="entry name" value="NAD(P)-bd_dom_sf"/>
</dbReference>
<dbReference type="SUPFAM" id="SSF51735">
    <property type="entry name" value="NAD(P)-binding Rossmann-fold domains"/>
    <property type="match status" value="1"/>
</dbReference>
<sequence>MIRSDRRLTLLYGIGDFVTLIASFAGVVLFHKDQSLSNQDYLYMVTLVFAWILLTSKNKVYLLHLHNGLKYRLKNHLKTHFELIAVLSMLYLLLGIPADYTKSQFMLFLLGYPVINMITNYLLFTIVRHLRLNGRNVRKALVVGAGRVGMHIETYFHQNPDFGYRIIGFLDDNPEDSDLQYQIIGRITDIDKVLKERKVDEVIIALPTHLDEKIQYVVDKVDYFGIRVRLVPDYFRLLGRNYKTTSFGDMPIINIREISLDQFRFASLKRICDVIFSVTALLMLAPLFLILAILIKWESAGPVFYCPIRLGQGGRQFKLYKFRSMYQNDAAVAGKASTTKDDPRVTRIGKFIRKYSLDELPQFINVLLGDMSVVGPRPHRIFLNEMMQREVDNYMIRHYLKPGITGWAQVNGWRGPTDTEEQRNNRTAHDLWYVENWTPLLDIKIIFLTVFSEKTHKTAF</sequence>
<evidence type="ECO:0000256" key="7">
    <source>
        <dbReference type="SAM" id="Phobius"/>
    </source>
</evidence>
<evidence type="ECO:0000256" key="1">
    <source>
        <dbReference type="ARBA" id="ARBA00004141"/>
    </source>
</evidence>
<evidence type="ECO:0000256" key="2">
    <source>
        <dbReference type="ARBA" id="ARBA00006464"/>
    </source>
</evidence>
<dbReference type="NCBIfam" id="TIGR03025">
    <property type="entry name" value="EPS_sugtrans"/>
    <property type="match status" value="1"/>
</dbReference>
<dbReference type="PANTHER" id="PTHR30576:SF0">
    <property type="entry name" value="UNDECAPRENYL-PHOSPHATE N-ACETYLGALACTOSAMINYL 1-PHOSPHATE TRANSFERASE-RELATED"/>
    <property type="match status" value="1"/>
</dbReference>
<dbReference type="NCBIfam" id="TIGR03023">
    <property type="entry name" value="WcaJ_sugtrans"/>
    <property type="match status" value="1"/>
</dbReference>
<comment type="subcellular location">
    <subcellularLocation>
        <location evidence="1">Membrane</location>
        <topology evidence="1">Multi-pass membrane protein</topology>
    </subcellularLocation>
</comment>
<accession>A0A3B7MJR9</accession>
<organism evidence="9 10">
    <name type="scientific">Paraflavitalea soli</name>
    <dbReference type="NCBI Taxonomy" id="2315862"/>
    <lineage>
        <taxon>Bacteria</taxon>
        <taxon>Pseudomonadati</taxon>
        <taxon>Bacteroidota</taxon>
        <taxon>Chitinophagia</taxon>
        <taxon>Chitinophagales</taxon>
        <taxon>Chitinophagaceae</taxon>
        <taxon>Paraflavitalea</taxon>
    </lineage>
</organism>
<dbReference type="AlphaFoldDB" id="A0A3B7MJR9"/>
<comment type="similarity">
    <text evidence="2">Belongs to the bacterial sugar transferase family.</text>
</comment>
<keyword evidence="3 9" id="KW-0808">Transferase</keyword>
<feature type="domain" description="Bacterial sugar transferase" evidence="8">
    <location>
        <begin position="269"/>
        <end position="451"/>
    </location>
</feature>
<dbReference type="OrthoDB" id="9808602at2"/>
<keyword evidence="6 7" id="KW-0472">Membrane</keyword>
<keyword evidence="4 7" id="KW-0812">Transmembrane</keyword>
<dbReference type="InterPro" id="IPR003362">
    <property type="entry name" value="Bact_transf"/>
</dbReference>
<evidence type="ECO:0000256" key="5">
    <source>
        <dbReference type="ARBA" id="ARBA00022989"/>
    </source>
</evidence>
<protein>
    <submittedName>
        <fullName evidence="9">Undecaprenyl-phosphate glucose phosphotransferase</fullName>
        <ecNumber evidence="9">2.7.8.31</ecNumber>
    </submittedName>
</protein>
<dbReference type="InterPro" id="IPR017473">
    <property type="entry name" value="Undecaprenyl-P_gluc_Ptfrase"/>
</dbReference>
<dbReference type="EC" id="2.7.8.31" evidence="9"/>